<sequence length="91" mass="9814">MSYPGFERLISLVGLDLSTDPLQSARRALGEPPVSPAGILQTCISWIPGCIGAVDGWLCPIRVPRRSECGRVIAFFFGPLSAIRTKCSSLH</sequence>
<name>A0A8J5MCY9_9STRA</name>
<dbReference type="AlphaFoldDB" id="A0A8J5MCY9"/>
<evidence type="ECO:0000313" key="2">
    <source>
        <dbReference type="Proteomes" id="UP000709295"/>
    </source>
</evidence>
<accession>A0A8J5MCY9</accession>
<dbReference type="Proteomes" id="UP000709295">
    <property type="component" value="Unassembled WGS sequence"/>
</dbReference>
<keyword evidence="2" id="KW-1185">Reference proteome</keyword>
<dbReference type="EMBL" id="JAENGY010001964">
    <property type="protein sequence ID" value="KAG6946039.1"/>
    <property type="molecule type" value="Genomic_DNA"/>
</dbReference>
<gene>
    <name evidence="1" type="ORF">JG688_00016245</name>
</gene>
<comment type="caution">
    <text evidence="1">The sequence shown here is derived from an EMBL/GenBank/DDBJ whole genome shotgun (WGS) entry which is preliminary data.</text>
</comment>
<organism evidence="1 2">
    <name type="scientific">Phytophthora aleatoria</name>
    <dbReference type="NCBI Taxonomy" id="2496075"/>
    <lineage>
        <taxon>Eukaryota</taxon>
        <taxon>Sar</taxon>
        <taxon>Stramenopiles</taxon>
        <taxon>Oomycota</taxon>
        <taxon>Peronosporomycetes</taxon>
        <taxon>Peronosporales</taxon>
        <taxon>Peronosporaceae</taxon>
        <taxon>Phytophthora</taxon>
    </lineage>
</organism>
<proteinExistence type="predicted"/>
<protein>
    <submittedName>
        <fullName evidence="1">Uncharacterized protein</fullName>
    </submittedName>
</protein>
<reference evidence="1" key="1">
    <citation type="submission" date="2021-01" db="EMBL/GenBank/DDBJ databases">
        <title>Phytophthora aleatoria, a newly-described species from Pinus radiata is distinct from Phytophthora cactorum isolates based on comparative genomics.</title>
        <authorList>
            <person name="Mcdougal R."/>
            <person name="Panda P."/>
            <person name="Williams N."/>
            <person name="Studholme D.J."/>
        </authorList>
    </citation>
    <scope>NUCLEOTIDE SEQUENCE</scope>
    <source>
        <strain evidence="1">NZFS 4037</strain>
    </source>
</reference>
<evidence type="ECO:0000313" key="1">
    <source>
        <dbReference type="EMBL" id="KAG6946039.1"/>
    </source>
</evidence>